<reference evidence="5 6" key="1">
    <citation type="submission" date="2023-10" db="EMBL/GenBank/DDBJ databases">
        <title>Comparative genomics analysis reveals potential genetic determinants of host preference in Cryptosporidium xiaoi.</title>
        <authorList>
            <person name="Xiao L."/>
            <person name="Li J."/>
        </authorList>
    </citation>
    <scope>NUCLEOTIDE SEQUENCE [LARGE SCALE GENOMIC DNA]</scope>
    <source>
        <strain evidence="5 6">52996</strain>
    </source>
</reference>
<evidence type="ECO:0000256" key="3">
    <source>
        <dbReference type="PROSITE-ProRule" id="PRU00221"/>
    </source>
</evidence>
<comment type="caution">
    <text evidence="5">The sequence shown here is derived from an EMBL/GenBank/DDBJ whole genome shotgun (WGS) entry which is preliminary data.</text>
</comment>
<feature type="repeat" description="WD" evidence="3">
    <location>
        <begin position="213"/>
        <end position="254"/>
    </location>
</feature>
<dbReference type="SUPFAM" id="SSF158230">
    <property type="entry name" value="PRP4-like"/>
    <property type="match status" value="1"/>
</dbReference>
<organism evidence="5 6">
    <name type="scientific">Cryptosporidium xiaoi</name>
    <dbReference type="NCBI Taxonomy" id="659607"/>
    <lineage>
        <taxon>Eukaryota</taxon>
        <taxon>Sar</taxon>
        <taxon>Alveolata</taxon>
        <taxon>Apicomplexa</taxon>
        <taxon>Conoidasida</taxon>
        <taxon>Coccidia</taxon>
        <taxon>Eucoccidiorida</taxon>
        <taxon>Eimeriorina</taxon>
        <taxon>Cryptosporidiidae</taxon>
        <taxon>Cryptosporidium</taxon>
    </lineage>
</organism>
<sequence>MNYQLINVAVSTNDETVKSKLREIGEPVCYFGEGPFERRERLSKIICTQTVRFTYEPDSISEINRERFFSQGGLPLVDFRKKILSFSIPKSYFRLKDEREKGKKIDFFEKKIDYMATMINGIEQITCEMCDNRYLTGCRISPLQGKVATFGLGPNIKIWDVCSFSVENSIRTAGFGTNDLRWFSTETGEHFVTCDSGANIILWGNEYQEKGRFIGHEDQVNKISIHPLPRYLISASSDETWRIWDIETNSTIQTQEGHCKPIFGLDIHPDGALVITGDAGGVFRLWDIRSGMSILHNLSHTKKIAKTQFSPNCDATFITSSEDNCIKVWDIRRTKNPLKECLLGHSRRISDVMYEPSNGLYIISSSLDGTLKFWSKFVGETDMCLKNSQTSRYSCIRNINTASHNVTGFDIFKNGTKILTVGLDHTLRLWSCENTDNLKEK</sequence>
<evidence type="ECO:0000256" key="1">
    <source>
        <dbReference type="ARBA" id="ARBA00022574"/>
    </source>
</evidence>
<dbReference type="PANTHER" id="PTHR19846:SF0">
    <property type="entry name" value="PRE-MRNA PROCESSING FACTOR 4"/>
    <property type="match status" value="1"/>
</dbReference>
<dbReference type="PROSITE" id="PS50082">
    <property type="entry name" value="WD_REPEATS_2"/>
    <property type="match status" value="4"/>
</dbReference>
<evidence type="ECO:0000313" key="6">
    <source>
        <dbReference type="Proteomes" id="UP001311799"/>
    </source>
</evidence>
<dbReference type="InterPro" id="IPR019775">
    <property type="entry name" value="WD40_repeat_CS"/>
</dbReference>
<keyword evidence="1 3" id="KW-0853">WD repeat</keyword>
<dbReference type="InterPro" id="IPR015943">
    <property type="entry name" value="WD40/YVTN_repeat-like_dom_sf"/>
</dbReference>
<dbReference type="Gene3D" id="4.10.280.110">
    <property type="entry name" value="Pre-mRNA processing factor 4 domain"/>
    <property type="match status" value="1"/>
</dbReference>
<dbReference type="GO" id="GO:0046540">
    <property type="term" value="C:U4/U6 x U5 tri-snRNP complex"/>
    <property type="evidence" value="ECO:0007669"/>
    <property type="project" value="TreeGrafter"/>
</dbReference>
<dbReference type="SUPFAM" id="SSF50978">
    <property type="entry name" value="WD40 repeat-like"/>
    <property type="match status" value="1"/>
</dbReference>
<dbReference type="PRINTS" id="PR00320">
    <property type="entry name" value="GPROTEINBRPT"/>
</dbReference>
<evidence type="ECO:0000256" key="2">
    <source>
        <dbReference type="ARBA" id="ARBA00022737"/>
    </source>
</evidence>
<evidence type="ECO:0000313" key="5">
    <source>
        <dbReference type="EMBL" id="KAK6590743.1"/>
    </source>
</evidence>
<feature type="repeat" description="WD" evidence="3">
    <location>
        <begin position="297"/>
        <end position="339"/>
    </location>
</feature>
<dbReference type="InterPro" id="IPR001680">
    <property type="entry name" value="WD40_rpt"/>
</dbReference>
<dbReference type="CDD" id="cd00200">
    <property type="entry name" value="WD40"/>
    <property type="match status" value="1"/>
</dbReference>
<dbReference type="PROSITE" id="PS50294">
    <property type="entry name" value="WD_REPEATS_REGION"/>
    <property type="match status" value="4"/>
</dbReference>
<dbReference type="InterPro" id="IPR036322">
    <property type="entry name" value="WD40_repeat_dom_sf"/>
</dbReference>
<dbReference type="GO" id="GO:0017070">
    <property type="term" value="F:U6 snRNA binding"/>
    <property type="evidence" value="ECO:0007669"/>
    <property type="project" value="TreeGrafter"/>
</dbReference>
<dbReference type="Proteomes" id="UP001311799">
    <property type="component" value="Unassembled WGS sequence"/>
</dbReference>
<dbReference type="PANTHER" id="PTHR19846">
    <property type="entry name" value="WD40 REPEAT PROTEIN"/>
    <property type="match status" value="1"/>
</dbReference>
<keyword evidence="5" id="KW-0687">Ribonucleoprotein</keyword>
<keyword evidence="2" id="KW-0677">Repeat</keyword>
<dbReference type="InterPro" id="IPR020472">
    <property type="entry name" value="WD40_PAC1"/>
</dbReference>
<dbReference type="Pfam" id="PF00400">
    <property type="entry name" value="WD40"/>
    <property type="match status" value="5"/>
</dbReference>
<feature type="repeat" description="WD" evidence="3">
    <location>
        <begin position="342"/>
        <end position="375"/>
    </location>
</feature>
<dbReference type="GO" id="GO:0000398">
    <property type="term" value="P:mRNA splicing, via spliceosome"/>
    <property type="evidence" value="ECO:0007669"/>
    <property type="project" value="TreeGrafter"/>
</dbReference>
<keyword evidence="6" id="KW-1185">Reference proteome</keyword>
<dbReference type="GO" id="GO:0030621">
    <property type="term" value="F:U4 snRNA binding"/>
    <property type="evidence" value="ECO:0007669"/>
    <property type="project" value="TreeGrafter"/>
</dbReference>
<dbReference type="SMART" id="SM00320">
    <property type="entry name" value="WD40"/>
    <property type="match status" value="7"/>
</dbReference>
<dbReference type="Pfam" id="PF08799">
    <property type="entry name" value="PRP4"/>
    <property type="match status" value="1"/>
</dbReference>
<evidence type="ECO:0000259" key="4">
    <source>
        <dbReference type="SMART" id="SM00500"/>
    </source>
</evidence>
<dbReference type="InterPro" id="IPR014906">
    <property type="entry name" value="PRP4-like"/>
</dbReference>
<gene>
    <name evidence="5" type="ORF">RS030_132083</name>
</gene>
<dbReference type="Gene3D" id="2.130.10.10">
    <property type="entry name" value="YVTN repeat-like/Quinoprotein amine dehydrogenase"/>
    <property type="match status" value="2"/>
</dbReference>
<feature type="repeat" description="WD" evidence="3">
    <location>
        <begin position="255"/>
        <end position="296"/>
    </location>
</feature>
<dbReference type="SMART" id="SM00500">
    <property type="entry name" value="SFM"/>
    <property type="match status" value="1"/>
</dbReference>
<dbReference type="InterPro" id="IPR036285">
    <property type="entry name" value="PRP4-like_sf"/>
</dbReference>
<dbReference type="AlphaFoldDB" id="A0AAV9Y1X5"/>
<name>A0AAV9Y1X5_9CRYT</name>
<feature type="domain" description="Pre-mRNA processing factor 4 (PRP4)-like" evidence="4">
    <location>
        <begin position="12"/>
        <end position="65"/>
    </location>
</feature>
<dbReference type="PROSITE" id="PS00678">
    <property type="entry name" value="WD_REPEATS_1"/>
    <property type="match status" value="1"/>
</dbReference>
<proteinExistence type="predicted"/>
<protein>
    <submittedName>
        <fullName evidence="5">WD0 repeat family small nuclear ribonucleoprotein Prp4p-related</fullName>
    </submittedName>
</protein>
<dbReference type="EMBL" id="JAWDEY010000004">
    <property type="protein sequence ID" value="KAK6590743.1"/>
    <property type="molecule type" value="Genomic_DNA"/>
</dbReference>
<accession>A0AAV9Y1X5</accession>